<name>A0AA96ZWJ0_9EURY</name>
<feature type="domain" description="PD-(D/E)XK endonuclease-like" evidence="1">
    <location>
        <begin position="5"/>
        <end position="256"/>
    </location>
</feature>
<keyword evidence="3" id="KW-1185">Reference proteome</keyword>
<dbReference type="InterPro" id="IPR038726">
    <property type="entry name" value="PDDEXK_AddAB-type"/>
</dbReference>
<organism evidence="2 3">
    <name type="scientific">Methanimicrococcus stummii</name>
    <dbReference type="NCBI Taxonomy" id="3028294"/>
    <lineage>
        <taxon>Archaea</taxon>
        <taxon>Methanobacteriati</taxon>
        <taxon>Methanobacteriota</taxon>
        <taxon>Stenosarchaea group</taxon>
        <taxon>Methanomicrobia</taxon>
        <taxon>Methanosarcinales</taxon>
        <taxon>Methanosarcinaceae</taxon>
        <taxon>Methanimicrococcus</taxon>
    </lineage>
</organism>
<dbReference type="Gene3D" id="3.90.320.10">
    <property type="match status" value="1"/>
</dbReference>
<dbReference type="KEGG" id="mees:MmiEs2_00020"/>
<evidence type="ECO:0000313" key="2">
    <source>
        <dbReference type="EMBL" id="WNY27829.1"/>
    </source>
</evidence>
<dbReference type="EMBL" id="CP131062">
    <property type="protein sequence ID" value="WNY27829.1"/>
    <property type="molecule type" value="Genomic_DNA"/>
</dbReference>
<evidence type="ECO:0000259" key="1">
    <source>
        <dbReference type="Pfam" id="PF12705"/>
    </source>
</evidence>
<sequence length="266" mass="31199">MTVYSHSRLSMFEKCPLSYKYRYLDKIKPEVPFIGIEAFLGSAVHESLEFLYRLQKKMPTADIPLILLLDKYETIWNSNWSDDVQVVKEGMTKDDYFLQGKKILADYYKNHQPFDKEETLAVEERIDVNIEGFKIMGFIDRVAVNKETGNLEIHDYKTSGKLPQACDFQNDRQLALYQIGARKKHPEYSERDVEVIYHYLKFSEEFRFQKTDEEIETVKNNVVDLIQTIEFSAWENNFKPCVSKLCNWCEFSGICPAFQNQSGDSI</sequence>
<reference evidence="2 3" key="1">
    <citation type="submission" date="2023-07" db="EMBL/GenBank/DDBJ databases">
        <title>Closed genome sequence of Methanimicrococcus sp. Es2.</title>
        <authorList>
            <person name="Protasov E."/>
            <person name="Platt K."/>
            <person name="Reeh H."/>
            <person name="Poehlein A."/>
            <person name="Daniel R."/>
            <person name="Brune A."/>
        </authorList>
    </citation>
    <scope>NUCLEOTIDE SEQUENCE [LARGE SCALE GENOMIC DNA]</scope>
    <source>
        <strain evidence="2 3">Es2</strain>
    </source>
</reference>
<proteinExistence type="predicted"/>
<accession>A0AA96ZWJ0</accession>
<gene>
    <name evidence="2" type="ORF">MmiEs2_00020</name>
</gene>
<dbReference type="InterPro" id="IPR011604">
    <property type="entry name" value="PDDEXK-like_dom_sf"/>
</dbReference>
<dbReference type="GeneID" id="85196454"/>
<evidence type="ECO:0000313" key="3">
    <source>
        <dbReference type="Proteomes" id="UP001302662"/>
    </source>
</evidence>
<dbReference type="AlphaFoldDB" id="A0AA96ZWJ0"/>
<dbReference type="Pfam" id="PF12705">
    <property type="entry name" value="PDDEXK_1"/>
    <property type="match status" value="1"/>
</dbReference>
<dbReference type="RefSeq" id="WP_316559402.1">
    <property type="nucleotide sequence ID" value="NZ_CP131062.1"/>
</dbReference>
<dbReference type="Proteomes" id="UP001302662">
    <property type="component" value="Chromosome"/>
</dbReference>
<protein>
    <recommendedName>
        <fullName evidence="1">PD-(D/E)XK endonuclease-like domain-containing protein</fullName>
    </recommendedName>
</protein>